<dbReference type="InterPro" id="IPR003173">
    <property type="entry name" value="PC4_C"/>
</dbReference>
<accession>A0A9D9HHN0</accession>
<evidence type="ECO:0000313" key="3">
    <source>
        <dbReference type="Proteomes" id="UP000823616"/>
    </source>
</evidence>
<dbReference type="Gene3D" id="2.30.31.70">
    <property type="match status" value="1"/>
</dbReference>
<dbReference type="GO" id="GO:0006355">
    <property type="term" value="P:regulation of DNA-templated transcription"/>
    <property type="evidence" value="ECO:0007669"/>
    <property type="project" value="InterPro"/>
</dbReference>
<dbReference type="Proteomes" id="UP000823616">
    <property type="component" value="Unassembled WGS sequence"/>
</dbReference>
<dbReference type="AlphaFoldDB" id="A0A9D9HHN0"/>
<protein>
    <recommendedName>
        <fullName evidence="1">Transcriptional coactivator p15 (PC4) C-terminal domain-containing protein</fullName>
    </recommendedName>
</protein>
<dbReference type="GO" id="GO:0003677">
    <property type="term" value="F:DNA binding"/>
    <property type="evidence" value="ECO:0007669"/>
    <property type="project" value="InterPro"/>
</dbReference>
<organism evidence="2 3">
    <name type="scientific">Candidatus Avitreponema avistercoris</name>
    <dbReference type="NCBI Taxonomy" id="2840705"/>
    <lineage>
        <taxon>Bacteria</taxon>
        <taxon>Pseudomonadati</taxon>
        <taxon>Spirochaetota</taxon>
        <taxon>Spirochaetia</taxon>
        <taxon>Spirochaetales</taxon>
        <taxon>Candidatus Avitreponema</taxon>
    </lineage>
</organism>
<proteinExistence type="predicted"/>
<evidence type="ECO:0000259" key="1">
    <source>
        <dbReference type="Pfam" id="PF02229"/>
    </source>
</evidence>
<reference evidence="2" key="2">
    <citation type="journal article" date="2021" name="PeerJ">
        <title>Extensive microbial diversity within the chicken gut microbiome revealed by metagenomics and culture.</title>
        <authorList>
            <person name="Gilroy R."/>
            <person name="Ravi A."/>
            <person name="Getino M."/>
            <person name="Pursley I."/>
            <person name="Horton D.L."/>
            <person name="Alikhan N.F."/>
            <person name="Baker D."/>
            <person name="Gharbi K."/>
            <person name="Hall N."/>
            <person name="Watson M."/>
            <person name="Adriaenssens E.M."/>
            <person name="Foster-Nyarko E."/>
            <person name="Jarju S."/>
            <person name="Secka A."/>
            <person name="Antonio M."/>
            <person name="Oren A."/>
            <person name="Chaudhuri R.R."/>
            <person name="La Ragione R."/>
            <person name="Hildebrand F."/>
            <person name="Pallen M.J."/>
        </authorList>
    </citation>
    <scope>NUCLEOTIDE SEQUENCE</scope>
    <source>
        <strain evidence="2">B3-4054</strain>
    </source>
</reference>
<name>A0A9D9HHN0_9SPIR</name>
<gene>
    <name evidence="2" type="ORF">IAA96_04800</name>
</gene>
<sequence>MADEFKFEITRHFGVISESKAGWKTELNMVSWGDRPAKYDLRSWSPDHSKMGKGLTLTKEELSSLRTLLDGLDLN</sequence>
<evidence type="ECO:0000313" key="2">
    <source>
        <dbReference type="EMBL" id="MBO8450407.1"/>
    </source>
</evidence>
<reference evidence="2" key="1">
    <citation type="submission" date="2020-10" db="EMBL/GenBank/DDBJ databases">
        <authorList>
            <person name="Gilroy R."/>
        </authorList>
    </citation>
    <scope>NUCLEOTIDE SEQUENCE</scope>
    <source>
        <strain evidence="2">B3-4054</strain>
    </source>
</reference>
<dbReference type="InterPro" id="IPR017154">
    <property type="entry name" value="PC4-like"/>
</dbReference>
<feature type="domain" description="Transcriptional coactivator p15 (PC4) C-terminal" evidence="1">
    <location>
        <begin position="21"/>
        <end position="67"/>
    </location>
</feature>
<comment type="caution">
    <text evidence="2">The sequence shown here is derived from an EMBL/GenBank/DDBJ whole genome shotgun (WGS) entry which is preliminary data.</text>
</comment>
<dbReference type="EMBL" id="JADIMS010000080">
    <property type="protein sequence ID" value="MBO8450407.1"/>
    <property type="molecule type" value="Genomic_DNA"/>
</dbReference>
<dbReference type="Pfam" id="PF02229">
    <property type="entry name" value="PC4"/>
    <property type="match status" value="1"/>
</dbReference>
<dbReference type="PIRSF" id="PIRSF037246">
    <property type="entry name" value="UCP037246"/>
    <property type="match status" value="1"/>
</dbReference>